<evidence type="ECO:0000256" key="1">
    <source>
        <dbReference type="SAM" id="MobiDB-lite"/>
    </source>
</evidence>
<gene>
    <name evidence="5" type="ORF">BN980_GECA08s01264g</name>
</gene>
<protein>
    <submittedName>
        <fullName evidence="5">Similar to Saccharomyces cerevisiae YIL140W AXL2 Integral plasma membrane protein required for axial budding in haploid cells</fullName>
    </submittedName>
</protein>
<dbReference type="Gene3D" id="2.60.40.10">
    <property type="entry name" value="Immunoglobulins"/>
    <property type="match status" value="4"/>
</dbReference>
<proteinExistence type="predicted"/>
<dbReference type="InterPro" id="IPR013783">
    <property type="entry name" value="Ig-like_fold"/>
</dbReference>
<evidence type="ECO:0000313" key="5">
    <source>
        <dbReference type="EMBL" id="CDO54576.1"/>
    </source>
</evidence>
<dbReference type="Proteomes" id="UP000242525">
    <property type="component" value="Unassembled WGS sequence"/>
</dbReference>
<comment type="caution">
    <text evidence="5">The sequence shown here is derived from an EMBL/GenBank/DDBJ whole genome shotgun (WGS) entry which is preliminary data.</text>
</comment>
<feature type="compositionally biased region" description="Basic and acidic residues" evidence="1">
    <location>
        <begin position="738"/>
        <end position="751"/>
    </location>
</feature>
<keyword evidence="2" id="KW-0812">Transmembrane</keyword>
<dbReference type="SUPFAM" id="SSF49313">
    <property type="entry name" value="Cadherin-like"/>
    <property type="match status" value="4"/>
</dbReference>
<dbReference type="GO" id="GO:0016020">
    <property type="term" value="C:membrane"/>
    <property type="evidence" value="ECO:0007669"/>
    <property type="project" value="InterPro"/>
</dbReference>
<dbReference type="GO" id="GO:0005509">
    <property type="term" value="F:calcium ion binding"/>
    <property type="evidence" value="ECO:0007669"/>
    <property type="project" value="InterPro"/>
</dbReference>
<feature type="region of interest" description="Disordered" evidence="1">
    <location>
        <begin position="606"/>
        <end position="626"/>
    </location>
</feature>
<dbReference type="OrthoDB" id="41532at2759"/>
<evidence type="ECO:0000256" key="2">
    <source>
        <dbReference type="SAM" id="Phobius"/>
    </source>
</evidence>
<keyword evidence="3" id="KW-0732">Signal</keyword>
<dbReference type="STRING" id="1173061.A0A0J9XAS2"/>
<dbReference type="SMART" id="SM00736">
    <property type="entry name" value="CADG"/>
    <property type="match status" value="2"/>
</dbReference>
<keyword evidence="6" id="KW-1185">Reference proteome</keyword>
<keyword evidence="2" id="KW-0472">Membrane</keyword>
<dbReference type="InterPro" id="IPR006644">
    <property type="entry name" value="Cadg"/>
</dbReference>
<keyword evidence="2" id="KW-1133">Transmembrane helix</keyword>
<feature type="region of interest" description="Disordered" evidence="1">
    <location>
        <begin position="712"/>
        <end position="758"/>
    </location>
</feature>
<dbReference type="Pfam" id="PF05345">
    <property type="entry name" value="He_PIG"/>
    <property type="match status" value="2"/>
</dbReference>
<feature type="compositionally biased region" description="Polar residues" evidence="1">
    <location>
        <begin position="715"/>
        <end position="725"/>
    </location>
</feature>
<evidence type="ECO:0000313" key="6">
    <source>
        <dbReference type="Proteomes" id="UP000242525"/>
    </source>
</evidence>
<dbReference type="AlphaFoldDB" id="A0A0J9XAS2"/>
<feature type="transmembrane region" description="Helical" evidence="2">
    <location>
        <begin position="462"/>
        <end position="485"/>
    </location>
</feature>
<feature type="domain" description="Dystroglycan-type cadherin-like" evidence="4">
    <location>
        <begin position="349"/>
        <end position="440"/>
    </location>
</feature>
<feature type="region of interest" description="Disordered" evidence="1">
    <location>
        <begin position="662"/>
        <end position="691"/>
    </location>
</feature>
<name>A0A0J9XAS2_GEOCN</name>
<feature type="signal peptide" evidence="3">
    <location>
        <begin position="1"/>
        <end position="20"/>
    </location>
</feature>
<accession>A0A0J9XAS2</accession>
<feature type="domain" description="Dystroglycan-type cadherin-like" evidence="4">
    <location>
        <begin position="23"/>
        <end position="123"/>
    </location>
</feature>
<reference evidence="5" key="1">
    <citation type="submission" date="2014-03" db="EMBL/GenBank/DDBJ databases">
        <authorList>
            <person name="Casaregola S."/>
        </authorList>
    </citation>
    <scope>NUCLEOTIDE SEQUENCE [LARGE SCALE GENOMIC DNA]</scope>
    <source>
        <strain evidence="5">CLIB 918</strain>
    </source>
</reference>
<sequence length="843" mass="91784">MRYSHSLIPTLFTLLATVEASPTNSYPLALQFPPVIQVDNPYSYQLPADTFTSNTDQIKYTARGLPDWLSFDSDSRTISGTAPSSYFSSTKWSQIWFELLATDSTGQTTVNSSLAISNMDLATVSTTYSLKSDLTSPAAFSSDNNLILTPDEEFYISFTPDIFQASSPISQYNALTSSHTPLPIWLKFDTSSLSFSGRAPAVNSDVAPSDSYSINLMAVQIPGFSSANIDFQITIGAHQFTSNITNVNQSVIPGENFVYNIPLDKMSLDNVAVSVPSISNVTVDPKPDWLTVDNSLFTLSGNVPESFENSTYTVTVTNIYKDQVKLDLQLYVKPKQGSSSEVDSLASIFKKSSLAAINATNDKFFQYQLPDSAVNTTHTTKANISASYDPVAPWLNFHKSNLTFVGKVPSSFSGTTVTLSNEQNESDSISLTIRSNLPATSSATHTSTPSSLPTPKKDNKRLIAIICGTVIPVVTIILLVIAYFCCIRRKEPKRAVISGPLPPGDKDEECQFPTDTPSIMTKAGLGSTDKISAFSTPVLGGSFKMDRERWDSPTMATEFNMYKLDNPKLPYLQFGPALTSHSLAESEMTRIGDENRMVTSVKSRTFDSTALSSPNLPLERASTPTGIQPTLAVTPVVPQPPVMAKAPSAPVAMSDPSDHFEFNFTTGKPQHSWRQNDDPTRRFHGRTQGGSLATIATDELVSVRMVDDARRSRLSNRASQSQNPSAIIVQPEANPDDVSDHDQPKSSDSRHVSKPISIGTYSSAESEYRNSYMYSDLQNGTADHLGPSNQVSGVQSMTHEDSGNFKLIDNSMTSGSGSFLPSGSPDRDEATNVYHSIRLVKEE</sequence>
<dbReference type="EMBL" id="CCBN010000008">
    <property type="protein sequence ID" value="CDO54576.1"/>
    <property type="molecule type" value="Genomic_DNA"/>
</dbReference>
<evidence type="ECO:0000259" key="4">
    <source>
        <dbReference type="SMART" id="SM00736"/>
    </source>
</evidence>
<feature type="compositionally biased region" description="Polar residues" evidence="1">
    <location>
        <begin position="606"/>
        <end position="615"/>
    </location>
</feature>
<evidence type="ECO:0000256" key="3">
    <source>
        <dbReference type="SAM" id="SignalP"/>
    </source>
</evidence>
<feature type="compositionally biased region" description="Polar residues" evidence="1">
    <location>
        <begin position="663"/>
        <end position="673"/>
    </location>
</feature>
<organism evidence="5 6">
    <name type="scientific">Geotrichum candidum</name>
    <name type="common">Oospora lactis</name>
    <name type="synonym">Dipodascus geotrichum</name>
    <dbReference type="NCBI Taxonomy" id="1173061"/>
    <lineage>
        <taxon>Eukaryota</taxon>
        <taxon>Fungi</taxon>
        <taxon>Dikarya</taxon>
        <taxon>Ascomycota</taxon>
        <taxon>Saccharomycotina</taxon>
        <taxon>Dipodascomycetes</taxon>
        <taxon>Dipodascales</taxon>
        <taxon>Dipodascaceae</taxon>
        <taxon>Geotrichum</taxon>
    </lineage>
</organism>
<feature type="chain" id="PRO_5005325684" evidence="3">
    <location>
        <begin position="21"/>
        <end position="843"/>
    </location>
</feature>
<dbReference type="InterPro" id="IPR015919">
    <property type="entry name" value="Cadherin-like_sf"/>
</dbReference>